<keyword evidence="1" id="KW-0812">Transmembrane</keyword>
<name>A0ABX6T9J9_9SPHN</name>
<sequence>MARLIDLPTIIECPPAIGGLFLFQVTIMTDIVLLLTANALELGQC</sequence>
<feature type="transmembrane region" description="Helical" evidence="1">
    <location>
        <begin position="20"/>
        <end position="40"/>
    </location>
</feature>
<dbReference type="RefSeq" id="WP_187709002.1">
    <property type="nucleotide sequence ID" value="NZ_CP060782.1"/>
</dbReference>
<proteinExistence type="predicted"/>
<evidence type="ECO:0000256" key="1">
    <source>
        <dbReference type="SAM" id="Phobius"/>
    </source>
</evidence>
<protein>
    <submittedName>
        <fullName evidence="2">Uncharacterized protein</fullName>
    </submittedName>
</protein>
<organism evidence="2 3">
    <name type="scientific">Sphingomonas sediminicola</name>
    <dbReference type="NCBI Taxonomy" id="386874"/>
    <lineage>
        <taxon>Bacteria</taxon>
        <taxon>Pseudomonadati</taxon>
        <taxon>Pseudomonadota</taxon>
        <taxon>Alphaproteobacteria</taxon>
        <taxon>Sphingomonadales</taxon>
        <taxon>Sphingomonadaceae</taxon>
        <taxon>Sphingomonas</taxon>
    </lineage>
</organism>
<dbReference type="EMBL" id="CP060782">
    <property type="protein sequence ID" value="QNP46049.1"/>
    <property type="molecule type" value="Genomic_DNA"/>
</dbReference>
<reference evidence="2 3" key="1">
    <citation type="submission" date="2020-08" db="EMBL/GenBank/DDBJ databases">
        <title>Genome sequence of Sphingomonas sediminicola KACC 15039T.</title>
        <authorList>
            <person name="Hyun D.-W."/>
            <person name="Bae J.-W."/>
        </authorList>
    </citation>
    <scope>NUCLEOTIDE SEQUENCE [LARGE SCALE GENOMIC DNA]</scope>
    <source>
        <strain evidence="2 3">KACC 15039</strain>
    </source>
</reference>
<keyword evidence="3" id="KW-1185">Reference proteome</keyword>
<dbReference type="Proteomes" id="UP000516105">
    <property type="component" value="Chromosome"/>
</dbReference>
<gene>
    <name evidence="2" type="ORF">H9L14_01880</name>
</gene>
<evidence type="ECO:0000313" key="3">
    <source>
        <dbReference type="Proteomes" id="UP000516105"/>
    </source>
</evidence>
<evidence type="ECO:0000313" key="2">
    <source>
        <dbReference type="EMBL" id="QNP46049.1"/>
    </source>
</evidence>
<keyword evidence="1" id="KW-0472">Membrane</keyword>
<accession>A0ABX6T9J9</accession>
<keyword evidence="1" id="KW-1133">Transmembrane helix</keyword>